<dbReference type="PANTHER" id="PTHR42899">
    <property type="entry name" value="SPERMATOGENESIS-ASSOCIATED PROTEIN 20"/>
    <property type="match status" value="1"/>
</dbReference>
<dbReference type="CDD" id="cd02955">
    <property type="entry name" value="SSP411"/>
    <property type="match status" value="1"/>
</dbReference>
<dbReference type="InterPro" id="IPR024705">
    <property type="entry name" value="Ssp411"/>
</dbReference>
<dbReference type="EMBL" id="MVIC01000052">
    <property type="protein sequence ID" value="ORB11379.1"/>
    <property type="molecule type" value="Genomic_DNA"/>
</dbReference>
<evidence type="ECO:0000313" key="3">
    <source>
        <dbReference type="EMBL" id="ORB11379.1"/>
    </source>
</evidence>
<dbReference type="Proteomes" id="UP000466894">
    <property type="component" value="Chromosome"/>
</dbReference>
<protein>
    <recommendedName>
        <fullName evidence="1">Spermatogenesis-associated protein 20-like TRX domain-containing protein</fullName>
    </recommendedName>
</protein>
<dbReference type="Gene3D" id="3.40.30.10">
    <property type="entry name" value="Glutaredoxin"/>
    <property type="match status" value="1"/>
</dbReference>
<dbReference type="KEGG" id="mnv:MNVI_06360"/>
<evidence type="ECO:0000313" key="4">
    <source>
        <dbReference type="Proteomes" id="UP000192374"/>
    </source>
</evidence>
<accession>A0A7I7P9R2</accession>
<sequence length="664" mass="70953">MSPAANTLAGAASPYLRQHADNPVHWQQWTPQALAEAAERDVPILLSVGYAACHWCHVMAHESFEDSEVAAAMNDGFVCVKVDREERPDIDAVYMNATVALTGQGGWPMTCFLTPDGRPFFCGTYYPKHAFLQLLSAVTETWRTRREEVEQASDHIASELRAMASGLPGGGPPVEPALCDHAVAVILRDEDTARGGFGGAPKFPPSALLEALLRHHERTGPQPALLAVERTCTAMARGGIYDQLAGGFARYSVDNAWVVPHFEKMLYDNALLLRVYAHWARRTGNVLARRVAAETARFVLDELGDRDMFTSSLDADAAGREGLTYVWTPDQLTEVLGEDDGRWAASVFGVTATGTFEHGASVLQLPADPDDPDRFERVRAALLDARSTRPQPDRDDKVVTAWNGLVITALAEASVAVSDPQLADAATRCAAALVALHMVDGRLRRASLGGQVGDSAAILEDHAMLATGLLTLYQLTMDPAWLDTATQLLDIALAHFADPDQPGRWFDSADDAERLMFRPADPVDGATPSGASSITEALLIAAHLVGGERADSYGQAVADALRVHSPLLARAPRSAGHWLAVAESAVRGPLQIAVACDAPGSSLLADARRLAPGGAIVVGGEADSCELLIGRDRVDGADAAYVCRGRVCDLPVTTTEDLEAALAR</sequence>
<dbReference type="RefSeq" id="WP_083089541.1">
    <property type="nucleotide sequence ID" value="NZ_AP022583.1"/>
</dbReference>
<gene>
    <name evidence="3" type="ORF">BST37_19615</name>
    <name evidence="2" type="ORF">MNVI_06360</name>
</gene>
<dbReference type="PANTHER" id="PTHR42899:SF1">
    <property type="entry name" value="SPERMATOGENESIS-ASSOCIATED PROTEIN 20"/>
    <property type="match status" value="1"/>
</dbReference>
<organism evidence="2 5">
    <name type="scientific">Mycobacterium noviomagense</name>
    <dbReference type="NCBI Taxonomy" id="459858"/>
    <lineage>
        <taxon>Bacteria</taxon>
        <taxon>Bacillati</taxon>
        <taxon>Actinomycetota</taxon>
        <taxon>Actinomycetes</taxon>
        <taxon>Mycobacteriales</taxon>
        <taxon>Mycobacteriaceae</taxon>
        <taxon>Mycobacterium</taxon>
    </lineage>
</organism>
<dbReference type="InterPro" id="IPR008928">
    <property type="entry name" value="6-hairpin_glycosidase_sf"/>
</dbReference>
<dbReference type="SUPFAM" id="SSF48208">
    <property type="entry name" value="Six-hairpin glycosidases"/>
    <property type="match status" value="1"/>
</dbReference>
<dbReference type="PIRSF" id="PIRSF006402">
    <property type="entry name" value="UCP006402_thioredoxin"/>
    <property type="match status" value="1"/>
</dbReference>
<evidence type="ECO:0000313" key="2">
    <source>
        <dbReference type="EMBL" id="BBY05318.1"/>
    </source>
</evidence>
<evidence type="ECO:0000313" key="5">
    <source>
        <dbReference type="Proteomes" id="UP000466894"/>
    </source>
</evidence>
<reference evidence="3 4" key="1">
    <citation type="submission" date="2017-02" db="EMBL/GenBank/DDBJ databases">
        <title>The new phylogeny of genus Mycobacterium.</title>
        <authorList>
            <person name="Tortoli E."/>
            <person name="Trovato A."/>
            <person name="Cirillo D.M."/>
        </authorList>
    </citation>
    <scope>NUCLEOTIDE SEQUENCE [LARGE SCALE GENOMIC DNA]</scope>
    <source>
        <strain evidence="3 4">DSM 45145</strain>
    </source>
</reference>
<dbReference type="EMBL" id="AP022583">
    <property type="protein sequence ID" value="BBY05318.1"/>
    <property type="molecule type" value="Genomic_DNA"/>
</dbReference>
<name>A0A7I7P9R2_9MYCO</name>
<dbReference type="SUPFAM" id="SSF52833">
    <property type="entry name" value="Thioredoxin-like"/>
    <property type="match status" value="1"/>
</dbReference>
<dbReference type="OrthoDB" id="9762614at2"/>
<dbReference type="InterPro" id="IPR004879">
    <property type="entry name" value="Ssp411-like_TRX"/>
</dbReference>
<dbReference type="Pfam" id="PF03190">
    <property type="entry name" value="Thioredox_DsbH"/>
    <property type="match status" value="1"/>
</dbReference>
<dbReference type="Proteomes" id="UP000192374">
    <property type="component" value="Unassembled WGS sequence"/>
</dbReference>
<reference evidence="2" key="3">
    <citation type="submission" date="2020-02" db="EMBL/GenBank/DDBJ databases">
        <authorList>
            <person name="Matsumoto Y."/>
            <person name="Motooka D."/>
            <person name="Nakamura S."/>
        </authorList>
    </citation>
    <scope>NUCLEOTIDE SEQUENCE</scope>
    <source>
        <strain evidence="2">JCM 16367</strain>
    </source>
</reference>
<reference evidence="2 5" key="2">
    <citation type="journal article" date="2019" name="Emerg. Microbes Infect.">
        <title>Comprehensive subspecies identification of 175 nontuberculous mycobacteria species based on 7547 genomic profiles.</title>
        <authorList>
            <person name="Matsumoto Y."/>
            <person name="Kinjo T."/>
            <person name="Motooka D."/>
            <person name="Nabeya D."/>
            <person name="Jung N."/>
            <person name="Uechi K."/>
            <person name="Horii T."/>
            <person name="Iida T."/>
            <person name="Fujita J."/>
            <person name="Nakamura S."/>
        </authorList>
    </citation>
    <scope>NUCLEOTIDE SEQUENCE [LARGE SCALE GENOMIC DNA]</scope>
    <source>
        <strain evidence="2 5">JCM 16367</strain>
    </source>
</reference>
<dbReference type="GO" id="GO:0005975">
    <property type="term" value="P:carbohydrate metabolic process"/>
    <property type="evidence" value="ECO:0007669"/>
    <property type="project" value="InterPro"/>
</dbReference>
<evidence type="ECO:0000259" key="1">
    <source>
        <dbReference type="Pfam" id="PF03190"/>
    </source>
</evidence>
<dbReference type="InterPro" id="IPR036249">
    <property type="entry name" value="Thioredoxin-like_sf"/>
</dbReference>
<dbReference type="AlphaFoldDB" id="A0A7I7P9R2"/>
<keyword evidence="4" id="KW-1185">Reference proteome</keyword>
<proteinExistence type="predicted"/>
<feature type="domain" description="Spermatogenesis-associated protein 20-like TRX" evidence="1">
    <location>
        <begin position="6"/>
        <end position="160"/>
    </location>
</feature>